<dbReference type="Proteomes" id="UP000549394">
    <property type="component" value="Unassembled WGS sequence"/>
</dbReference>
<feature type="compositionally biased region" description="Basic and acidic residues" evidence="1">
    <location>
        <begin position="197"/>
        <end position="212"/>
    </location>
</feature>
<name>A0A7I8V9E6_9ANNE</name>
<dbReference type="EMBL" id="CAJFCJ010000002">
    <property type="protein sequence ID" value="CAD5112415.1"/>
    <property type="molecule type" value="Genomic_DNA"/>
</dbReference>
<dbReference type="AlphaFoldDB" id="A0A7I8V9E6"/>
<keyword evidence="3" id="KW-1185">Reference proteome</keyword>
<feature type="compositionally biased region" description="Polar residues" evidence="1">
    <location>
        <begin position="174"/>
        <end position="189"/>
    </location>
</feature>
<reference evidence="2 3" key="1">
    <citation type="submission" date="2020-08" db="EMBL/GenBank/DDBJ databases">
        <authorList>
            <person name="Hejnol A."/>
        </authorList>
    </citation>
    <scope>NUCLEOTIDE SEQUENCE [LARGE SCALE GENOMIC DNA]</scope>
</reference>
<organism evidence="2 3">
    <name type="scientific">Dimorphilus gyrociliatus</name>
    <dbReference type="NCBI Taxonomy" id="2664684"/>
    <lineage>
        <taxon>Eukaryota</taxon>
        <taxon>Metazoa</taxon>
        <taxon>Spiralia</taxon>
        <taxon>Lophotrochozoa</taxon>
        <taxon>Annelida</taxon>
        <taxon>Polychaeta</taxon>
        <taxon>Polychaeta incertae sedis</taxon>
        <taxon>Dinophilidae</taxon>
        <taxon>Dimorphilus</taxon>
    </lineage>
</organism>
<protein>
    <submittedName>
        <fullName evidence="2">Uncharacterized protein</fullName>
    </submittedName>
</protein>
<gene>
    <name evidence="2" type="ORF">DGYR_LOCUS1562</name>
</gene>
<proteinExistence type="predicted"/>
<accession>A0A7I8V9E6</accession>
<comment type="caution">
    <text evidence="2">The sequence shown here is derived from an EMBL/GenBank/DDBJ whole genome shotgun (WGS) entry which is preliminary data.</text>
</comment>
<feature type="region of interest" description="Disordered" evidence="1">
    <location>
        <begin position="135"/>
        <end position="214"/>
    </location>
</feature>
<evidence type="ECO:0000313" key="3">
    <source>
        <dbReference type="Proteomes" id="UP000549394"/>
    </source>
</evidence>
<evidence type="ECO:0000256" key="1">
    <source>
        <dbReference type="SAM" id="MobiDB-lite"/>
    </source>
</evidence>
<evidence type="ECO:0000313" key="2">
    <source>
        <dbReference type="EMBL" id="CAD5112415.1"/>
    </source>
</evidence>
<sequence>MSKKLRLPIQITPTEISWQFSHVTTPSTDELDALSLSDDKDTYCENTDNKNTDLLIQMKFVLKITHYDFGCLEKVTKNKGNFLISIKEKIRMISIDKNRKILSNRVVNRLVNDEESYLSLSDSFLSQTTDIVSSRTESELRTTEDVLSSDGEQDDKNYIEGIDNSDIQPRESRAYSSNSQGSNSYTEQRSGGLIYDDPLHSKYESNSDKESSKQISIQTYNLDSPKCIKAEKKWINDKDNDNINFGFIGNNLLTHTLIIAFINSSKKIPTNR</sequence>